<evidence type="ECO:0000256" key="1">
    <source>
        <dbReference type="SAM" id="MobiDB-lite"/>
    </source>
</evidence>
<reference evidence="2 3" key="1">
    <citation type="journal article" date="2021" name="BMC Genomics">
        <title>Datura genome reveals duplications of psychoactive alkaloid biosynthetic genes and high mutation rate following tissue culture.</title>
        <authorList>
            <person name="Rajewski A."/>
            <person name="Carter-House D."/>
            <person name="Stajich J."/>
            <person name="Litt A."/>
        </authorList>
    </citation>
    <scope>NUCLEOTIDE SEQUENCE [LARGE SCALE GENOMIC DNA]</scope>
    <source>
        <strain evidence="2">AR-01</strain>
    </source>
</reference>
<accession>A0ABS8SXP6</accession>
<evidence type="ECO:0000313" key="2">
    <source>
        <dbReference type="EMBL" id="MCD7463822.1"/>
    </source>
</evidence>
<sequence>MLREIVFYTIGEVLNVEMRKKQGKTMDKEEDDVEIIINQVAKEADLSLRAVKFTKSGTKPEGNNLPKSYLRGRPRNPYPNDYEILLLEYQVNEDSKSLPKGLDNA</sequence>
<evidence type="ECO:0000313" key="3">
    <source>
        <dbReference type="Proteomes" id="UP000823775"/>
    </source>
</evidence>
<dbReference type="Proteomes" id="UP000823775">
    <property type="component" value="Unassembled WGS sequence"/>
</dbReference>
<dbReference type="EMBL" id="JACEIK010000918">
    <property type="protein sequence ID" value="MCD7463822.1"/>
    <property type="molecule type" value="Genomic_DNA"/>
</dbReference>
<proteinExistence type="predicted"/>
<organism evidence="2 3">
    <name type="scientific">Datura stramonium</name>
    <name type="common">Jimsonweed</name>
    <name type="synonym">Common thornapple</name>
    <dbReference type="NCBI Taxonomy" id="4076"/>
    <lineage>
        <taxon>Eukaryota</taxon>
        <taxon>Viridiplantae</taxon>
        <taxon>Streptophyta</taxon>
        <taxon>Embryophyta</taxon>
        <taxon>Tracheophyta</taxon>
        <taxon>Spermatophyta</taxon>
        <taxon>Magnoliopsida</taxon>
        <taxon>eudicotyledons</taxon>
        <taxon>Gunneridae</taxon>
        <taxon>Pentapetalae</taxon>
        <taxon>asterids</taxon>
        <taxon>lamiids</taxon>
        <taxon>Solanales</taxon>
        <taxon>Solanaceae</taxon>
        <taxon>Solanoideae</taxon>
        <taxon>Datureae</taxon>
        <taxon>Datura</taxon>
    </lineage>
</organism>
<name>A0ABS8SXP6_DATST</name>
<gene>
    <name evidence="2" type="ORF">HAX54_051485</name>
</gene>
<keyword evidence="3" id="KW-1185">Reference proteome</keyword>
<feature type="region of interest" description="Disordered" evidence="1">
    <location>
        <begin position="55"/>
        <end position="77"/>
    </location>
</feature>
<protein>
    <submittedName>
        <fullName evidence="2">Uncharacterized protein</fullName>
    </submittedName>
</protein>
<comment type="caution">
    <text evidence="2">The sequence shown here is derived from an EMBL/GenBank/DDBJ whole genome shotgun (WGS) entry which is preliminary data.</text>
</comment>